<accession>A0ABZ2LNZ0</accession>
<comment type="pathway">
    <text evidence="1 7">Pyrimidine metabolism; UMP biosynthesis via de novo pathway; (S)-dihydroorotate from bicarbonate: step 2/3.</text>
</comment>
<keyword evidence="11" id="KW-1185">Reference proteome</keyword>
<dbReference type="RefSeq" id="WP_394821096.1">
    <property type="nucleotide sequence ID" value="NZ_CP089984.1"/>
</dbReference>
<dbReference type="InterPro" id="IPR002082">
    <property type="entry name" value="Asp_carbamoyltransf"/>
</dbReference>
<dbReference type="PRINTS" id="PR00101">
    <property type="entry name" value="ATCASE"/>
</dbReference>
<dbReference type="InterPro" id="IPR036901">
    <property type="entry name" value="Asp/Orn_carbamoylTrfase_sf"/>
</dbReference>
<feature type="binding site" evidence="7">
    <location>
        <position position="53"/>
    </location>
    <ligand>
        <name>carbamoyl phosphate</name>
        <dbReference type="ChEBI" id="CHEBI:58228"/>
    </ligand>
</feature>
<organism evidence="10 11">
    <name type="scientific">Pendulispora albinea</name>
    <dbReference type="NCBI Taxonomy" id="2741071"/>
    <lineage>
        <taxon>Bacteria</taxon>
        <taxon>Pseudomonadati</taxon>
        <taxon>Myxococcota</taxon>
        <taxon>Myxococcia</taxon>
        <taxon>Myxococcales</taxon>
        <taxon>Sorangiineae</taxon>
        <taxon>Pendulisporaceae</taxon>
        <taxon>Pendulispora</taxon>
    </lineage>
</organism>
<comment type="subunit">
    <text evidence="7">Heterododecamer (2C3:3R2) of six catalytic PyrB chains organized as two trimers (C3), and six regulatory PyrI chains organized as three dimers (R2).</text>
</comment>
<feature type="domain" description="Aspartate/ornithine carbamoyltransferase Asp/Orn-binding" evidence="8">
    <location>
        <begin position="151"/>
        <end position="297"/>
    </location>
</feature>
<dbReference type="PANTHER" id="PTHR45753">
    <property type="entry name" value="ORNITHINE CARBAMOYLTRANSFERASE, MITOCHONDRIAL"/>
    <property type="match status" value="1"/>
</dbReference>
<comment type="function">
    <text evidence="5 7">Catalyzes the condensation of carbamoyl phosphate and aspartate to form carbamoyl aspartate and inorganic phosphate, the committed step in the de novo pyrimidine nucleotide biosynthesis pathway.</text>
</comment>
<evidence type="ECO:0000256" key="3">
    <source>
        <dbReference type="ARBA" id="ARBA00022679"/>
    </source>
</evidence>
<dbReference type="EMBL" id="CP089984">
    <property type="protein sequence ID" value="WXB11476.1"/>
    <property type="molecule type" value="Genomic_DNA"/>
</dbReference>
<dbReference type="Pfam" id="PF00185">
    <property type="entry name" value="OTCace"/>
    <property type="match status" value="1"/>
</dbReference>
<feature type="binding site" evidence="7">
    <location>
        <position position="261"/>
    </location>
    <ligand>
        <name>carbamoyl phosphate</name>
        <dbReference type="ChEBI" id="CHEBI:58228"/>
    </ligand>
</feature>
<feature type="binding site" evidence="7">
    <location>
        <position position="262"/>
    </location>
    <ligand>
        <name>carbamoyl phosphate</name>
        <dbReference type="ChEBI" id="CHEBI:58228"/>
    </ligand>
</feature>
<dbReference type="PRINTS" id="PR00100">
    <property type="entry name" value="AOTCASE"/>
</dbReference>
<evidence type="ECO:0000313" key="11">
    <source>
        <dbReference type="Proteomes" id="UP001370348"/>
    </source>
</evidence>
<evidence type="ECO:0000313" key="10">
    <source>
        <dbReference type="EMBL" id="WXB11476.1"/>
    </source>
</evidence>
<feature type="binding site" evidence="7">
    <location>
        <position position="81"/>
    </location>
    <ligand>
        <name>L-aspartate</name>
        <dbReference type="ChEBI" id="CHEBI:29991"/>
    </ligand>
</feature>
<dbReference type="InterPro" id="IPR006132">
    <property type="entry name" value="Asp/Orn_carbamoyltranf_P-bd"/>
</dbReference>
<evidence type="ECO:0000256" key="7">
    <source>
        <dbReference type="HAMAP-Rule" id="MF_00001"/>
    </source>
</evidence>
<dbReference type="PANTHER" id="PTHR45753:SF6">
    <property type="entry name" value="ASPARTATE CARBAMOYLTRANSFERASE"/>
    <property type="match status" value="1"/>
</dbReference>
<evidence type="ECO:0000256" key="4">
    <source>
        <dbReference type="ARBA" id="ARBA00022975"/>
    </source>
</evidence>
<keyword evidence="3 7" id="KW-0808">Transferase</keyword>
<feature type="binding site" evidence="7">
    <location>
        <position position="131"/>
    </location>
    <ligand>
        <name>carbamoyl phosphate</name>
        <dbReference type="ChEBI" id="CHEBI:58228"/>
    </ligand>
</feature>
<evidence type="ECO:0000259" key="8">
    <source>
        <dbReference type="Pfam" id="PF00185"/>
    </source>
</evidence>
<evidence type="ECO:0000256" key="6">
    <source>
        <dbReference type="ARBA" id="ARBA00048859"/>
    </source>
</evidence>
<dbReference type="Gene3D" id="3.40.50.1370">
    <property type="entry name" value="Aspartate/ornithine carbamoyltransferase"/>
    <property type="match status" value="2"/>
</dbReference>
<feature type="binding site" evidence="7">
    <location>
        <position position="134"/>
    </location>
    <ligand>
        <name>carbamoyl phosphate</name>
        <dbReference type="ChEBI" id="CHEBI:58228"/>
    </ligand>
</feature>
<comment type="similarity">
    <text evidence="2 7">Belongs to the aspartate/ornithine carbamoyltransferase superfamily. ATCase family.</text>
</comment>
<dbReference type="InterPro" id="IPR006130">
    <property type="entry name" value="Asp/Orn_carbamoylTrfase"/>
</dbReference>
<feature type="binding site" evidence="7">
    <location>
        <position position="54"/>
    </location>
    <ligand>
        <name>carbamoyl phosphate</name>
        <dbReference type="ChEBI" id="CHEBI:58228"/>
    </ligand>
</feature>
<dbReference type="NCBIfam" id="TIGR00670">
    <property type="entry name" value="asp_carb_tr"/>
    <property type="match status" value="1"/>
</dbReference>
<evidence type="ECO:0000259" key="9">
    <source>
        <dbReference type="Pfam" id="PF02729"/>
    </source>
</evidence>
<reference evidence="10 11" key="1">
    <citation type="submission" date="2021-12" db="EMBL/GenBank/DDBJ databases">
        <title>Discovery of the Pendulisporaceae a myxobacterial family with distinct sporulation behavior and unique specialized metabolism.</title>
        <authorList>
            <person name="Garcia R."/>
            <person name="Popoff A."/>
            <person name="Bader C.D."/>
            <person name="Loehr J."/>
            <person name="Walesch S."/>
            <person name="Walt C."/>
            <person name="Boldt J."/>
            <person name="Bunk B."/>
            <person name="Haeckl F.J.F.P.J."/>
            <person name="Gunesch A.P."/>
            <person name="Birkelbach J."/>
            <person name="Nuebel U."/>
            <person name="Pietschmann T."/>
            <person name="Bach T."/>
            <person name="Mueller R."/>
        </authorList>
    </citation>
    <scope>NUCLEOTIDE SEQUENCE [LARGE SCALE GENOMIC DNA]</scope>
    <source>
        <strain evidence="10 11">MSr11954</strain>
    </source>
</reference>
<dbReference type="SUPFAM" id="SSF53671">
    <property type="entry name" value="Aspartate/ornithine carbamoyltransferase"/>
    <property type="match status" value="1"/>
</dbReference>
<dbReference type="EC" id="2.1.3.2" evidence="7"/>
<gene>
    <name evidence="7" type="primary">pyrB</name>
    <name evidence="10" type="ORF">LZC94_26870</name>
</gene>
<keyword evidence="4 7" id="KW-0665">Pyrimidine biosynthesis</keyword>
<protein>
    <recommendedName>
        <fullName evidence="7">Aspartate carbamoyltransferase</fullName>
        <ecNumber evidence="7">2.1.3.2</ecNumber>
    </recommendedName>
    <alternativeName>
        <fullName evidence="7">Aspartate transcarbamylase</fullName>
        <shortName evidence="7">ATCase</shortName>
    </alternativeName>
</protein>
<comment type="catalytic activity">
    <reaction evidence="6 7">
        <text>carbamoyl phosphate + L-aspartate = N-carbamoyl-L-aspartate + phosphate + H(+)</text>
        <dbReference type="Rhea" id="RHEA:20013"/>
        <dbReference type="ChEBI" id="CHEBI:15378"/>
        <dbReference type="ChEBI" id="CHEBI:29991"/>
        <dbReference type="ChEBI" id="CHEBI:32814"/>
        <dbReference type="ChEBI" id="CHEBI:43474"/>
        <dbReference type="ChEBI" id="CHEBI:58228"/>
        <dbReference type="EC" id="2.1.3.2"/>
    </reaction>
</comment>
<dbReference type="PROSITE" id="PS00097">
    <property type="entry name" value="CARBAMOYLTRANSFERASE"/>
    <property type="match status" value="1"/>
</dbReference>
<feature type="binding site" evidence="7">
    <location>
        <position position="220"/>
    </location>
    <ligand>
        <name>L-aspartate</name>
        <dbReference type="ChEBI" id="CHEBI:29991"/>
    </ligand>
</feature>
<dbReference type="Pfam" id="PF02729">
    <property type="entry name" value="OTCace_N"/>
    <property type="match status" value="1"/>
</dbReference>
<dbReference type="InterPro" id="IPR006131">
    <property type="entry name" value="Asp_carbamoyltransf_Asp/Orn-bd"/>
</dbReference>
<dbReference type="NCBIfam" id="NF002032">
    <property type="entry name" value="PRK00856.1"/>
    <property type="match status" value="1"/>
</dbReference>
<name>A0ABZ2LNZ0_9BACT</name>
<sequence length="301" mass="32484">MRHLLGIDGLSEQDITSLLDEAERYFGPHDPIATRNVLRGKTVLNVFFESSTRTRTSFELAGKRLGADVINIAASSSSVTKGETLLDTVKNVEAMQSDAIVLRHSASGAPHFIARHTGASIVNAGDGSHEHPTQALLDAFTIRKRLGKLAGLTVVVCGDILHSRVARSNALLLGTFGTEVRLCGPRTMMPREPNVLGPTVRVFDRFDDAIEGADVVMMLRIQNERLGGTMMSTTREYSRTFGLNPRRLRLAKPGALVMHPGPINRGVELDNAVADGTQSVILDQVEAGVAVRCAVLARVLS</sequence>
<evidence type="ECO:0000256" key="2">
    <source>
        <dbReference type="ARBA" id="ARBA00008896"/>
    </source>
</evidence>
<evidence type="ECO:0000256" key="5">
    <source>
        <dbReference type="ARBA" id="ARBA00043884"/>
    </source>
</evidence>
<dbReference type="HAMAP" id="MF_00001">
    <property type="entry name" value="Asp_carb_tr"/>
    <property type="match status" value="1"/>
</dbReference>
<proteinExistence type="inferred from homology"/>
<dbReference type="GO" id="GO:0004070">
    <property type="term" value="F:aspartate carbamoyltransferase activity"/>
    <property type="evidence" value="ECO:0007669"/>
    <property type="project" value="UniProtKB-EC"/>
</dbReference>
<feature type="binding site" evidence="7">
    <location>
        <position position="103"/>
    </location>
    <ligand>
        <name>carbamoyl phosphate</name>
        <dbReference type="ChEBI" id="CHEBI:58228"/>
    </ligand>
</feature>
<evidence type="ECO:0000256" key="1">
    <source>
        <dbReference type="ARBA" id="ARBA00004852"/>
    </source>
</evidence>
<feature type="domain" description="Aspartate/ornithine carbamoyltransferase carbamoyl-P binding" evidence="9">
    <location>
        <begin position="2"/>
        <end position="143"/>
    </location>
</feature>
<dbReference type="Proteomes" id="UP001370348">
    <property type="component" value="Chromosome"/>
</dbReference>
<feature type="binding site" evidence="7">
    <location>
        <position position="164"/>
    </location>
    <ligand>
        <name>L-aspartate</name>
        <dbReference type="ChEBI" id="CHEBI:29991"/>
    </ligand>
</feature>